<proteinExistence type="predicted"/>
<accession>A0A0A9EAT0</accession>
<reference evidence="1" key="1">
    <citation type="submission" date="2014-09" db="EMBL/GenBank/DDBJ databases">
        <authorList>
            <person name="Magalhaes I.L.F."/>
            <person name="Oliveira U."/>
            <person name="Santos F.R."/>
            <person name="Vidigal T.H.D.A."/>
            <person name="Brescovit A.D."/>
            <person name="Santos A.J."/>
        </authorList>
    </citation>
    <scope>NUCLEOTIDE SEQUENCE</scope>
    <source>
        <tissue evidence="1">Shoot tissue taken approximately 20 cm above the soil surface</tissue>
    </source>
</reference>
<evidence type="ECO:0000313" key="1">
    <source>
        <dbReference type="EMBL" id="JAD95035.1"/>
    </source>
</evidence>
<dbReference type="AlphaFoldDB" id="A0A0A9EAT0"/>
<name>A0A0A9EAT0_ARUDO</name>
<dbReference type="EMBL" id="GBRH01202860">
    <property type="protein sequence ID" value="JAD95035.1"/>
    <property type="molecule type" value="Transcribed_RNA"/>
</dbReference>
<organism evidence="1">
    <name type="scientific">Arundo donax</name>
    <name type="common">Giant reed</name>
    <name type="synonym">Donax arundinaceus</name>
    <dbReference type="NCBI Taxonomy" id="35708"/>
    <lineage>
        <taxon>Eukaryota</taxon>
        <taxon>Viridiplantae</taxon>
        <taxon>Streptophyta</taxon>
        <taxon>Embryophyta</taxon>
        <taxon>Tracheophyta</taxon>
        <taxon>Spermatophyta</taxon>
        <taxon>Magnoliopsida</taxon>
        <taxon>Liliopsida</taxon>
        <taxon>Poales</taxon>
        <taxon>Poaceae</taxon>
        <taxon>PACMAD clade</taxon>
        <taxon>Arundinoideae</taxon>
        <taxon>Arundineae</taxon>
        <taxon>Arundo</taxon>
    </lineage>
</organism>
<reference evidence="1" key="2">
    <citation type="journal article" date="2015" name="Data Brief">
        <title>Shoot transcriptome of the giant reed, Arundo donax.</title>
        <authorList>
            <person name="Barrero R.A."/>
            <person name="Guerrero F.D."/>
            <person name="Moolhuijzen P."/>
            <person name="Goolsby J.A."/>
            <person name="Tidwell J."/>
            <person name="Bellgard S.E."/>
            <person name="Bellgard M.I."/>
        </authorList>
    </citation>
    <scope>NUCLEOTIDE SEQUENCE</scope>
    <source>
        <tissue evidence="1">Shoot tissue taken approximately 20 cm above the soil surface</tissue>
    </source>
</reference>
<sequence length="62" mass="7094">MKHDKNSLTREPLKHDKSFFFIKSELSEHFTYIPTRTESGSIRIERATSAASNNNLLDAKPS</sequence>
<protein>
    <submittedName>
        <fullName evidence="1">Uncharacterized protein</fullName>
    </submittedName>
</protein>